<name>A0A9D2SXR0_9FIRM</name>
<evidence type="ECO:0000313" key="2">
    <source>
        <dbReference type="Proteomes" id="UP000823894"/>
    </source>
</evidence>
<evidence type="ECO:0000313" key="1">
    <source>
        <dbReference type="EMBL" id="HJC39643.1"/>
    </source>
</evidence>
<comment type="caution">
    <text evidence="1">The sequence shown here is derived from an EMBL/GenBank/DDBJ whole genome shotgun (WGS) entry which is preliminary data.</text>
</comment>
<proteinExistence type="predicted"/>
<dbReference type="AlphaFoldDB" id="A0A9D2SXR0"/>
<sequence>MKLREYILSQENIYLAIYAVRSYVFDPQLLDIEDRELLNSLSDPFDEELIFKIIGEVTEILKSVLDDENYLFKTKVYMKPKDYKEDSEGSNVRIYRPIHTSELKQLIAMVSLLHPLIYEIPQNEKNWKLNLSNYSRLIPKNFYGNRVSRRPEELFKRWNEQYKKYTKKANEYFKTFHESKEYKYD</sequence>
<accession>A0A9D2SXR0</accession>
<protein>
    <submittedName>
        <fullName evidence="1">Uncharacterized protein</fullName>
    </submittedName>
</protein>
<reference evidence="1" key="1">
    <citation type="journal article" date="2021" name="PeerJ">
        <title>Extensive microbial diversity within the chicken gut microbiome revealed by metagenomics and culture.</title>
        <authorList>
            <person name="Gilroy R."/>
            <person name="Ravi A."/>
            <person name="Getino M."/>
            <person name="Pursley I."/>
            <person name="Horton D.L."/>
            <person name="Alikhan N.F."/>
            <person name="Baker D."/>
            <person name="Gharbi K."/>
            <person name="Hall N."/>
            <person name="Watson M."/>
            <person name="Adriaenssens E.M."/>
            <person name="Foster-Nyarko E."/>
            <person name="Jarju S."/>
            <person name="Secka A."/>
            <person name="Antonio M."/>
            <person name="Oren A."/>
            <person name="Chaudhuri R.R."/>
            <person name="La Ragione R."/>
            <person name="Hildebrand F."/>
            <person name="Pallen M.J."/>
        </authorList>
    </citation>
    <scope>NUCLEOTIDE SEQUENCE</scope>
    <source>
        <strain evidence="1">ChiGjej1B1-1692</strain>
    </source>
</reference>
<dbReference type="EMBL" id="DWWK01000189">
    <property type="protein sequence ID" value="HJC39643.1"/>
    <property type="molecule type" value="Genomic_DNA"/>
</dbReference>
<reference evidence="1" key="2">
    <citation type="submission" date="2021-04" db="EMBL/GenBank/DDBJ databases">
        <authorList>
            <person name="Gilroy R."/>
        </authorList>
    </citation>
    <scope>NUCLEOTIDE SEQUENCE</scope>
    <source>
        <strain evidence="1">ChiGjej1B1-1692</strain>
    </source>
</reference>
<dbReference type="Proteomes" id="UP000823894">
    <property type="component" value="Unassembled WGS sequence"/>
</dbReference>
<gene>
    <name evidence="1" type="ORF">H9757_11380</name>
</gene>
<organism evidence="1 2">
    <name type="scientific">Candidatus Mediterraneibacter faecigallinarum</name>
    <dbReference type="NCBI Taxonomy" id="2838669"/>
    <lineage>
        <taxon>Bacteria</taxon>
        <taxon>Bacillati</taxon>
        <taxon>Bacillota</taxon>
        <taxon>Clostridia</taxon>
        <taxon>Lachnospirales</taxon>
        <taxon>Lachnospiraceae</taxon>
        <taxon>Mediterraneibacter</taxon>
    </lineage>
</organism>